<dbReference type="InterPro" id="IPR038765">
    <property type="entry name" value="Papain-like_cys_pep_sf"/>
</dbReference>
<dbReference type="SMART" id="SM00645">
    <property type="entry name" value="Pept_C1"/>
    <property type="match status" value="1"/>
</dbReference>
<feature type="domain" description="Peptidase C1A papain C-terminal" evidence="3">
    <location>
        <begin position="110"/>
        <end position="326"/>
    </location>
</feature>
<proteinExistence type="inferred from homology"/>
<dbReference type="FunFam" id="3.90.70.10:FF:000109">
    <property type="entry name" value="Cysteine protease"/>
    <property type="match status" value="1"/>
</dbReference>
<keyword evidence="2" id="KW-0732">Signal</keyword>
<dbReference type="PRINTS" id="PR00705">
    <property type="entry name" value="PAPAIN"/>
</dbReference>
<reference evidence="5" key="1">
    <citation type="journal article" date="2020" name="J. Eukaryot. Microbiol.">
        <title>De novo Sequencing, Assembly and Annotation of the Transcriptome for the Free-Living Testate Amoeba Arcella intermedia.</title>
        <authorList>
            <person name="Ribeiro G.M."/>
            <person name="Porfirio-Sousa A.L."/>
            <person name="Maurer-Alcala X.X."/>
            <person name="Katz L.A."/>
            <person name="Lahr D.J.G."/>
        </authorList>
    </citation>
    <scope>NUCLEOTIDE SEQUENCE</scope>
</reference>
<evidence type="ECO:0000256" key="1">
    <source>
        <dbReference type="ARBA" id="ARBA00008455"/>
    </source>
</evidence>
<dbReference type="Pfam" id="PF00112">
    <property type="entry name" value="Peptidase_C1"/>
    <property type="match status" value="1"/>
</dbReference>
<organism evidence="5">
    <name type="scientific">Arcella intermedia</name>
    <dbReference type="NCBI Taxonomy" id="1963864"/>
    <lineage>
        <taxon>Eukaryota</taxon>
        <taxon>Amoebozoa</taxon>
        <taxon>Tubulinea</taxon>
        <taxon>Elardia</taxon>
        <taxon>Arcellinida</taxon>
        <taxon>Sphaerothecina</taxon>
        <taxon>Arcellidae</taxon>
        <taxon>Arcella</taxon>
    </lineage>
</organism>
<dbReference type="AlphaFoldDB" id="A0A6B2LAH4"/>
<evidence type="ECO:0000256" key="2">
    <source>
        <dbReference type="SAM" id="SignalP"/>
    </source>
</evidence>
<feature type="chain" id="PRO_5025500840" evidence="2">
    <location>
        <begin position="20"/>
        <end position="327"/>
    </location>
</feature>
<dbReference type="InterPro" id="IPR039417">
    <property type="entry name" value="Peptidase_C1A_papain-like"/>
</dbReference>
<protein>
    <submittedName>
        <fullName evidence="5">Uncharacterized protein</fullName>
    </submittedName>
</protein>
<dbReference type="SMART" id="SM00848">
    <property type="entry name" value="Inhibitor_I29"/>
    <property type="match status" value="1"/>
</dbReference>
<accession>A0A6B2LAH4</accession>
<evidence type="ECO:0000259" key="3">
    <source>
        <dbReference type="SMART" id="SM00645"/>
    </source>
</evidence>
<dbReference type="InterPro" id="IPR013201">
    <property type="entry name" value="Prot_inhib_I29"/>
</dbReference>
<dbReference type="PANTHER" id="PTHR12411">
    <property type="entry name" value="CYSTEINE PROTEASE FAMILY C1-RELATED"/>
    <property type="match status" value="1"/>
</dbReference>
<comment type="similarity">
    <text evidence="1">Belongs to the peptidase C1 family.</text>
</comment>
<dbReference type="Gene3D" id="3.90.70.10">
    <property type="entry name" value="Cysteine proteinases"/>
    <property type="match status" value="1"/>
</dbReference>
<dbReference type="GO" id="GO:0008234">
    <property type="term" value="F:cysteine-type peptidase activity"/>
    <property type="evidence" value="ECO:0007669"/>
    <property type="project" value="InterPro"/>
</dbReference>
<dbReference type="InterPro" id="IPR025661">
    <property type="entry name" value="Pept_asp_AS"/>
</dbReference>
<dbReference type="GO" id="GO:0006508">
    <property type="term" value="P:proteolysis"/>
    <property type="evidence" value="ECO:0007669"/>
    <property type="project" value="InterPro"/>
</dbReference>
<dbReference type="CDD" id="cd02248">
    <property type="entry name" value="Peptidase_C1A"/>
    <property type="match status" value="1"/>
</dbReference>
<feature type="signal peptide" evidence="2">
    <location>
        <begin position="1"/>
        <end position="19"/>
    </location>
</feature>
<dbReference type="InterPro" id="IPR013128">
    <property type="entry name" value="Peptidase_C1A"/>
</dbReference>
<feature type="domain" description="Cathepsin propeptide inhibitor" evidence="4">
    <location>
        <begin position="28"/>
        <end position="84"/>
    </location>
</feature>
<dbReference type="EMBL" id="GIBP01004759">
    <property type="protein sequence ID" value="NDV33728.1"/>
    <property type="molecule type" value="Transcribed_RNA"/>
</dbReference>
<evidence type="ECO:0000313" key="5">
    <source>
        <dbReference type="EMBL" id="NDV33728.1"/>
    </source>
</evidence>
<dbReference type="PROSITE" id="PS00640">
    <property type="entry name" value="THIOL_PROTEASE_ASN"/>
    <property type="match status" value="1"/>
</dbReference>
<dbReference type="SUPFAM" id="SSF54001">
    <property type="entry name" value="Cysteine proteinases"/>
    <property type="match status" value="1"/>
</dbReference>
<evidence type="ECO:0000259" key="4">
    <source>
        <dbReference type="SMART" id="SM00848"/>
    </source>
</evidence>
<sequence>MMMIWSVFVSLLLFSVVRADRYDDEAAWNQFKKDYQKEYSNPIEEQNRFNIFKDNLHFVSTWDHHSKGFSLAMNRFGDLTGSEFANLFLRSQRNEHRNASLDTLAVSPAVPASLDWRTKGAVGPVKDQGQCGASWPFVVTGAVEGAWFIAGHRLVQLSEQNLIDCAETGGQGCTGGFATADTGFQYIINNHGIDTSASYPPDPNGSGPCRFTVAGIGATISSYVDTTSGDENALLLGLNKGPVSVVVDASQASFQFYSGGVYDEPACSSVSVDHDMLAVGYGNLNGVDYWIVKNSWGTSWGDAGYILMSRNKNNQCGIATDASYPVV</sequence>
<dbReference type="Pfam" id="PF08246">
    <property type="entry name" value="Inhibitor_I29"/>
    <property type="match status" value="1"/>
</dbReference>
<dbReference type="InterPro" id="IPR000668">
    <property type="entry name" value="Peptidase_C1A_C"/>
</dbReference>
<name>A0A6B2LAH4_9EUKA</name>